<protein>
    <submittedName>
        <fullName evidence="1">Uncharacterized protein</fullName>
    </submittedName>
</protein>
<reference evidence="1 2" key="1">
    <citation type="submission" date="2024-09" db="EMBL/GenBank/DDBJ databases">
        <title>Chromosome-scale assembly of Riccia sorocarpa.</title>
        <authorList>
            <person name="Paukszto L."/>
        </authorList>
    </citation>
    <scope>NUCLEOTIDE SEQUENCE [LARGE SCALE GENOMIC DNA]</scope>
    <source>
        <strain evidence="1">LP-2024</strain>
        <tissue evidence="1">Aerial parts of the thallus</tissue>
    </source>
</reference>
<comment type="caution">
    <text evidence="1">The sequence shown here is derived from an EMBL/GenBank/DDBJ whole genome shotgun (WGS) entry which is preliminary data.</text>
</comment>
<accession>A0ABD3IES4</accession>
<proteinExistence type="predicted"/>
<sequence>MEEPATEVAAERLFSILQDAGVLKDQEMLTSEYEEETNLTWELDSWGDWKRSRVELVRDESVKERLKYNTRAVDICKGSDRPAFVHRLWNKKIAPEHTEFGTLLKENIGYARAGIEVGIAGCKKGEIPVGTNVIQRAQEGASPLSSSRYLAAEVGSQLKFLCEQGTIKLPDLADSAMLGVVEDRFLKISDRLDSLQTLLPSADRLLELEAKAKTYAEVTREQELGKDIKKNIMDLNKTVASLEVKIHLYTEDSKTSQSTLLLEHEKEQVARQRRCLNLRLASIKEETQEDTQELVMRFLREDLKVVEPGVNY</sequence>
<dbReference type="AlphaFoldDB" id="A0ABD3IES4"/>
<dbReference type="EMBL" id="JBJQOH010000001">
    <property type="protein sequence ID" value="KAL3700009.1"/>
    <property type="molecule type" value="Genomic_DNA"/>
</dbReference>
<organism evidence="1 2">
    <name type="scientific">Riccia sorocarpa</name>
    <dbReference type="NCBI Taxonomy" id="122646"/>
    <lineage>
        <taxon>Eukaryota</taxon>
        <taxon>Viridiplantae</taxon>
        <taxon>Streptophyta</taxon>
        <taxon>Embryophyta</taxon>
        <taxon>Marchantiophyta</taxon>
        <taxon>Marchantiopsida</taxon>
        <taxon>Marchantiidae</taxon>
        <taxon>Marchantiales</taxon>
        <taxon>Ricciaceae</taxon>
        <taxon>Riccia</taxon>
    </lineage>
</organism>
<keyword evidence="2" id="KW-1185">Reference proteome</keyword>
<evidence type="ECO:0000313" key="2">
    <source>
        <dbReference type="Proteomes" id="UP001633002"/>
    </source>
</evidence>
<dbReference type="Proteomes" id="UP001633002">
    <property type="component" value="Unassembled WGS sequence"/>
</dbReference>
<gene>
    <name evidence="1" type="ORF">R1sor_018031</name>
</gene>
<evidence type="ECO:0000313" key="1">
    <source>
        <dbReference type="EMBL" id="KAL3700009.1"/>
    </source>
</evidence>
<name>A0ABD3IES4_9MARC</name>